<dbReference type="Pfam" id="PF12854">
    <property type="entry name" value="PPR_1"/>
    <property type="match status" value="2"/>
</dbReference>
<dbReference type="AlphaFoldDB" id="A0A7S4V2N4"/>
<protein>
    <recommendedName>
        <fullName evidence="5">Pentacotripeptide-repeat region of PRORP domain-containing protein</fullName>
    </recommendedName>
</protein>
<sequence length="715" mass="79749">MNRSNSSSSSSSLVDRINSSFALVIYKIAKMNQNDNNNTSQQQQQQQLDRIEKIITHIQNLYKDETTILQPNTTSVNAILYAKTKLGGLVGVQTSQTILHNMIHDQQNKNKNLQMIEPNHITFNTVIQGWAKYGNAQKASELLDHMNTLYEQKIIKVKPDKVSYNAVLDAWAHSGHVNAGRFALQLLERMEQLAAAEQDEKADDDDDENKTRMQPDAINYSSVINALSKSKNVKGSAQMAESLLRRMIEKDIPPDSVTFTSCIDAWSNNNNNTTAHKEEEDDNDAPAKAESLVQLMEQLRLSGNSNVEPTTVTYNVLIKAWSNSGKRNAGTKAIGVLRHMEQMYQNHLWNVRPNTTTYNTVIAALGKCGDVRRAERILLSMEAMQRSSGSSSSDGDDDDGGGFNVVPNTITYNTYLDALARSGDDDAPDKAIAILSKMKKHHLHDNDDDGDDNSTSSKHSMPNTKTYNTVMNVVAKSKRRDAPYEAEKILNSMERLHAKNGGTTTTTDDDDDSSLVKPNAISYATLINAWGRSSNHDKVTKSLDVLRRMKKAHLDGNEDAKPNVYVYNSILNACSFVSVGGGGGNAKLKRAQALQVAMDIMEEMRTMSSSGEDDNVAPDHITYGAYFKVIHRNMSPSHERNHLISDEFNNCCKDGQVGNFVMREIQQLIGKKKSDVKQQQQQQNVTGVDFSIDIPRKIPPQWHRNVPMRMKPSSR</sequence>
<evidence type="ECO:0000256" key="1">
    <source>
        <dbReference type="ARBA" id="ARBA00022737"/>
    </source>
</evidence>
<keyword evidence="1" id="KW-0677">Repeat</keyword>
<dbReference type="PANTHER" id="PTHR47942:SF63">
    <property type="entry name" value="PENTATRICOPEPTIDE REPEAT-CONTAINING PROTEIN"/>
    <property type="match status" value="1"/>
</dbReference>
<proteinExistence type="predicted"/>
<reference evidence="4" key="1">
    <citation type="submission" date="2021-01" db="EMBL/GenBank/DDBJ databases">
        <authorList>
            <person name="Corre E."/>
            <person name="Pelletier E."/>
            <person name="Niang G."/>
            <person name="Scheremetjew M."/>
            <person name="Finn R."/>
            <person name="Kale V."/>
            <person name="Holt S."/>
            <person name="Cochrane G."/>
            <person name="Meng A."/>
            <person name="Brown T."/>
            <person name="Cohen L."/>
        </authorList>
    </citation>
    <scope>NUCLEOTIDE SEQUENCE</scope>
    <source>
        <strain evidence="4">GSO104</strain>
    </source>
</reference>
<evidence type="ECO:0000256" key="3">
    <source>
        <dbReference type="SAM" id="MobiDB-lite"/>
    </source>
</evidence>
<dbReference type="InterPro" id="IPR011990">
    <property type="entry name" value="TPR-like_helical_dom_sf"/>
</dbReference>
<dbReference type="NCBIfam" id="TIGR00756">
    <property type="entry name" value="PPR"/>
    <property type="match status" value="1"/>
</dbReference>
<dbReference type="Gene3D" id="1.25.40.10">
    <property type="entry name" value="Tetratricopeptide repeat domain"/>
    <property type="match status" value="4"/>
</dbReference>
<dbReference type="InterPro" id="IPR051222">
    <property type="entry name" value="PPR/CCM1_RNA-binding"/>
</dbReference>
<dbReference type="InterPro" id="IPR002885">
    <property type="entry name" value="PPR_rpt"/>
</dbReference>
<feature type="region of interest" description="Disordered" evidence="3">
    <location>
        <begin position="441"/>
        <end position="465"/>
    </location>
</feature>
<dbReference type="Pfam" id="PF13812">
    <property type="entry name" value="PPR_3"/>
    <property type="match status" value="1"/>
</dbReference>
<gene>
    <name evidence="4" type="ORF">DBRI00130_LOCUS13170</name>
</gene>
<name>A0A7S4V2N4_9STRA</name>
<accession>A0A7S4V2N4</accession>
<dbReference type="PROSITE" id="PS51375">
    <property type="entry name" value="PPR"/>
    <property type="match status" value="3"/>
</dbReference>
<feature type="repeat" description="PPR" evidence="2">
    <location>
        <begin position="216"/>
        <end position="254"/>
    </location>
</feature>
<feature type="repeat" description="PPR" evidence="2">
    <location>
        <begin position="408"/>
        <end position="445"/>
    </location>
</feature>
<dbReference type="EMBL" id="HBNS01016439">
    <property type="protein sequence ID" value="CAE4603895.1"/>
    <property type="molecule type" value="Transcribed_RNA"/>
</dbReference>
<feature type="region of interest" description="Disordered" evidence="3">
    <location>
        <begin position="383"/>
        <end position="403"/>
    </location>
</feature>
<evidence type="ECO:0000313" key="4">
    <source>
        <dbReference type="EMBL" id="CAE4603895.1"/>
    </source>
</evidence>
<evidence type="ECO:0000256" key="2">
    <source>
        <dbReference type="PROSITE-ProRule" id="PRU00708"/>
    </source>
</evidence>
<organism evidence="4">
    <name type="scientific">Ditylum brightwellii</name>
    <dbReference type="NCBI Taxonomy" id="49249"/>
    <lineage>
        <taxon>Eukaryota</taxon>
        <taxon>Sar</taxon>
        <taxon>Stramenopiles</taxon>
        <taxon>Ochrophyta</taxon>
        <taxon>Bacillariophyta</taxon>
        <taxon>Mediophyceae</taxon>
        <taxon>Lithodesmiophycidae</taxon>
        <taxon>Lithodesmiales</taxon>
        <taxon>Lithodesmiaceae</taxon>
        <taxon>Ditylum</taxon>
    </lineage>
</organism>
<feature type="repeat" description="PPR" evidence="2">
    <location>
        <begin position="354"/>
        <end position="388"/>
    </location>
</feature>
<evidence type="ECO:0008006" key="5">
    <source>
        <dbReference type="Google" id="ProtNLM"/>
    </source>
</evidence>
<dbReference type="PANTHER" id="PTHR47942">
    <property type="entry name" value="TETRATRICOPEPTIDE REPEAT (TPR)-LIKE SUPERFAMILY PROTEIN-RELATED"/>
    <property type="match status" value="1"/>
</dbReference>
<feature type="compositionally biased region" description="Polar residues" evidence="3">
    <location>
        <begin position="454"/>
        <end position="465"/>
    </location>
</feature>